<reference evidence="2" key="1">
    <citation type="submission" date="2020-07" db="EMBL/GenBank/DDBJ databases">
        <title>Huge and variable diversity of episymbiotic CPR bacteria and DPANN archaea in groundwater ecosystems.</title>
        <authorList>
            <person name="He C.Y."/>
            <person name="Keren R."/>
            <person name="Whittaker M."/>
            <person name="Farag I.F."/>
            <person name="Doudna J."/>
            <person name="Cate J.H.D."/>
            <person name="Banfield J.F."/>
        </authorList>
    </citation>
    <scope>NUCLEOTIDE SEQUENCE</scope>
    <source>
        <strain evidence="2">NC_groundwater_672_Ag_B-0.1um_62_36</strain>
    </source>
</reference>
<feature type="domain" description="Sulfatase-modifying factor enzyme-like" evidence="1">
    <location>
        <begin position="10"/>
        <end position="40"/>
    </location>
</feature>
<dbReference type="Pfam" id="PF03781">
    <property type="entry name" value="FGE-sulfatase"/>
    <property type="match status" value="1"/>
</dbReference>
<dbReference type="EMBL" id="JACPRF010000225">
    <property type="protein sequence ID" value="MBI2876707.1"/>
    <property type="molecule type" value="Genomic_DNA"/>
</dbReference>
<dbReference type="SUPFAM" id="SSF56436">
    <property type="entry name" value="C-type lectin-like"/>
    <property type="match status" value="1"/>
</dbReference>
<dbReference type="InterPro" id="IPR005532">
    <property type="entry name" value="SUMF_dom"/>
</dbReference>
<evidence type="ECO:0000313" key="2">
    <source>
        <dbReference type="EMBL" id="MBI2876707.1"/>
    </source>
</evidence>
<evidence type="ECO:0000313" key="3">
    <source>
        <dbReference type="Proteomes" id="UP000769766"/>
    </source>
</evidence>
<gene>
    <name evidence="2" type="ORF">HYY20_07480</name>
</gene>
<dbReference type="Proteomes" id="UP000769766">
    <property type="component" value="Unassembled WGS sequence"/>
</dbReference>
<proteinExistence type="predicted"/>
<organism evidence="2 3">
    <name type="scientific">Tectimicrobiota bacterium</name>
    <dbReference type="NCBI Taxonomy" id="2528274"/>
    <lineage>
        <taxon>Bacteria</taxon>
        <taxon>Pseudomonadati</taxon>
        <taxon>Nitrospinota/Tectimicrobiota group</taxon>
        <taxon>Candidatus Tectimicrobiota</taxon>
    </lineage>
</organism>
<protein>
    <submittedName>
        <fullName evidence="2">SUMF1/EgtB/PvdO family nonheme iron enzyme</fullName>
    </submittedName>
</protein>
<sequence length="40" mass="4549">MPIRKLLLQARAYCGWAGGRLPTEAEWEKTAWGTDGRVYP</sequence>
<dbReference type="InterPro" id="IPR042095">
    <property type="entry name" value="SUMF_sf"/>
</dbReference>
<dbReference type="AlphaFoldDB" id="A0A932CP69"/>
<accession>A0A932CP69</accession>
<comment type="caution">
    <text evidence="2">The sequence shown here is derived from an EMBL/GenBank/DDBJ whole genome shotgun (WGS) entry which is preliminary data.</text>
</comment>
<evidence type="ECO:0000259" key="1">
    <source>
        <dbReference type="Pfam" id="PF03781"/>
    </source>
</evidence>
<dbReference type="Gene3D" id="3.90.1580.10">
    <property type="entry name" value="paralog of FGE (formylglycine-generating enzyme)"/>
    <property type="match status" value="1"/>
</dbReference>
<name>A0A932CP69_UNCTE</name>
<dbReference type="InterPro" id="IPR016187">
    <property type="entry name" value="CTDL_fold"/>
</dbReference>